<dbReference type="RefSeq" id="WP_156711490.1">
    <property type="nucleotide sequence ID" value="NZ_WPHG01000001.1"/>
</dbReference>
<dbReference type="Pfam" id="PF02653">
    <property type="entry name" value="BPD_transp_2"/>
    <property type="match status" value="1"/>
</dbReference>
<protein>
    <submittedName>
        <fullName evidence="7">ABC transporter permease</fullName>
    </submittedName>
</protein>
<evidence type="ECO:0000256" key="6">
    <source>
        <dbReference type="SAM" id="Phobius"/>
    </source>
</evidence>
<evidence type="ECO:0000256" key="2">
    <source>
        <dbReference type="ARBA" id="ARBA00022475"/>
    </source>
</evidence>
<evidence type="ECO:0000256" key="4">
    <source>
        <dbReference type="ARBA" id="ARBA00022989"/>
    </source>
</evidence>
<evidence type="ECO:0000313" key="7">
    <source>
        <dbReference type="EMBL" id="MVA96560.1"/>
    </source>
</evidence>
<evidence type="ECO:0000256" key="3">
    <source>
        <dbReference type="ARBA" id="ARBA00022692"/>
    </source>
</evidence>
<keyword evidence="2" id="KW-1003">Cell membrane</keyword>
<dbReference type="CDD" id="cd06574">
    <property type="entry name" value="TM_PBP1_branched-chain-AA_like"/>
    <property type="match status" value="1"/>
</dbReference>
<keyword evidence="5 6" id="KW-0472">Membrane</keyword>
<evidence type="ECO:0000313" key="8">
    <source>
        <dbReference type="Proteomes" id="UP000463224"/>
    </source>
</evidence>
<dbReference type="GO" id="GO:0022857">
    <property type="term" value="F:transmembrane transporter activity"/>
    <property type="evidence" value="ECO:0007669"/>
    <property type="project" value="InterPro"/>
</dbReference>
<feature type="transmembrane region" description="Helical" evidence="6">
    <location>
        <begin position="132"/>
        <end position="158"/>
    </location>
</feature>
<reference evidence="7 8" key="1">
    <citation type="submission" date="2019-12" db="EMBL/GenBank/DDBJ databases">
        <title>Nitratireductor arenosus sp. nov., Isolated from sea sand, Jeju island, South Korea.</title>
        <authorList>
            <person name="Kim W."/>
        </authorList>
    </citation>
    <scope>NUCLEOTIDE SEQUENCE [LARGE SCALE GENOMIC DNA]</scope>
    <source>
        <strain evidence="7 8">CAU 1489</strain>
    </source>
</reference>
<feature type="transmembrane region" description="Helical" evidence="6">
    <location>
        <begin position="93"/>
        <end position="112"/>
    </location>
</feature>
<proteinExistence type="predicted"/>
<keyword evidence="3 6" id="KW-0812">Transmembrane</keyword>
<evidence type="ECO:0000256" key="1">
    <source>
        <dbReference type="ARBA" id="ARBA00004651"/>
    </source>
</evidence>
<accession>A0A844QEW0</accession>
<name>A0A844QEW0_9HYPH</name>
<evidence type="ECO:0000256" key="5">
    <source>
        <dbReference type="ARBA" id="ARBA00023136"/>
    </source>
</evidence>
<sequence>MDILNIFINLVPITLLQGVIYGFVALGIMIPFRILSFPDLTAEGSFPLGGSVAAAAIAAGMHSVTATLLALLAGFLAGCATALIHLKLRLNTLLCGIIVLTMLFSVNIRIMGKPNQPIFAQDNLFDILLGDYARVLPLQIALIAGLLAATAILLLLFFKTEFGTAMRAVGANPLMARAQGISIWRHTILGIGLAGSLCAVGGALLAQNQSFADVNMGFGVLLNGLAAVIVGETLVGRDTLPRQLLAPAVGAIAYYQAISLALALGLEPSDLKFLTGAFVLLMLAIPSMKGQRQPVKMRA</sequence>
<feature type="transmembrane region" description="Helical" evidence="6">
    <location>
        <begin position="244"/>
        <end position="265"/>
    </location>
</feature>
<feature type="transmembrane region" description="Helical" evidence="6">
    <location>
        <begin position="6"/>
        <end position="32"/>
    </location>
</feature>
<dbReference type="PANTHER" id="PTHR32196">
    <property type="entry name" value="ABC TRANSPORTER PERMEASE PROTEIN YPHD-RELATED-RELATED"/>
    <property type="match status" value="1"/>
</dbReference>
<dbReference type="AlphaFoldDB" id="A0A844QEW0"/>
<comment type="subcellular location">
    <subcellularLocation>
        <location evidence="1">Cell membrane</location>
        <topology evidence="1">Multi-pass membrane protein</topology>
    </subcellularLocation>
</comment>
<keyword evidence="8" id="KW-1185">Reference proteome</keyword>
<dbReference type="PANTHER" id="PTHR32196:SF69">
    <property type="entry name" value="BRANCHED-CHAIN AMINO ACID TRANSPORT SYSTEM, PERMEASE PROTEIN"/>
    <property type="match status" value="1"/>
</dbReference>
<keyword evidence="4 6" id="KW-1133">Transmembrane helix</keyword>
<comment type="caution">
    <text evidence="7">The sequence shown here is derived from an EMBL/GenBank/DDBJ whole genome shotgun (WGS) entry which is preliminary data.</text>
</comment>
<dbReference type="Proteomes" id="UP000463224">
    <property type="component" value="Unassembled WGS sequence"/>
</dbReference>
<dbReference type="EMBL" id="WPHG01000001">
    <property type="protein sequence ID" value="MVA96560.1"/>
    <property type="molecule type" value="Genomic_DNA"/>
</dbReference>
<feature type="transmembrane region" description="Helical" evidence="6">
    <location>
        <begin position="216"/>
        <end position="235"/>
    </location>
</feature>
<organism evidence="7 8">
    <name type="scientific">Nitratireductor arenosus</name>
    <dbReference type="NCBI Taxonomy" id="2682096"/>
    <lineage>
        <taxon>Bacteria</taxon>
        <taxon>Pseudomonadati</taxon>
        <taxon>Pseudomonadota</taxon>
        <taxon>Alphaproteobacteria</taxon>
        <taxon>Hyphomicrobiales</taxon>
        <taxon>Phyllobacteriaceae</taxon>
        <taxon>Nitratireductor</taxon>
    </lineage>
</organism>
<feature type="transmembrane region" description="Helical" evidence="6">
    <location>
        <begin position="271"/>
        <end position="288"/>
    </location>
</feature>
<gene>
    <name evidence="7" type="ORF">GN330_04765</name>
</gene>
<dbReference type="GO" id="GO:0005886">
    <property type="term" value="C:plasma membrane"/>
    <property type="evidence" value="ECO:0007669"/>
    <property type="project" value="UniProtKB-SubCell"/>
</dbReference>
<feature type="transmembrane region" description="Helical" evidence="6">
    <location>
        <begin position="183"/>
        <end position="204"/>
    </location>
</feature>
<dbReference type="InterPro" id="IPR001851">
    <property type="entry name" value="ABC_transp_permease"/>
</dbReference>